<dbReference type="InterPro" id="IPR010158">
    <property type="entry name" value="Amidase_Cbmase"/>
</dbReference>
<evidence type="ECO:0000256" key="4">
    <source>
        <dbReference type="ARBA" id="ARBA00022723"/>
    </source>
</evidence>
<name>A0ABS2TB48_9HYPH</name>
<dbReference type="PANTHER" id="PTHR32494:SF19">
    <property type="entry name" value="ALLANTOATE DEIMINASE-RELATED"/>
    <property type="match status" value="1"/>
</dbReference>
<keyword evidence="4" id="KW-0479">Metal-binding</keyword>
<organism evidence="7 8">
    <name type="scientific">Methylopila capsulata</name>
    <dbReference type="NCBI Taxonomy" id="61654"/>
    <lineage>
        <taxon>Bacteria</taxon>
        <taxon>Pseudomonadati</taxon>
        <taxon>Pseudomonadota</taxon>
        <taxon>Alphaproteobacteria</taxon>
        <taxon>Hyphomicrobiales</taxon>
        <taxon>Methylopilaceae</taxon>
        <taxon>Methylopila</taxon>
    </lineage>
</organism>
<evidence type="ECO:0000256" key="6">
    <source>
        <dbReference type="ARBA" id="ARBA00023211"/>
    </source>
</evidence>
<dbReference type="CDD" id="cd03884">
    <property type="entry name" value="M20_bAS"/>
    <property type="match status" value="1"/>
</dbReference>
<keyword evidence="6" id="KW-0464">Manganese</keyword>
<dbReference type="EC" id="3.5.3.9" evidence="7"/>
<comment type="cofactor">
    <cofactor evidence="1">
        <name>Mn(2+)</name>
        <dbReference type="ChEBI" id="CHEBI:29035"/>
    </cofactor>
</comment>
<evidence type="ECO:0000256" key="2">
    <source>
        <dbReference type="ARBA" id="ARBA00006153"/>
    </source>
</evidence>
<dbReference type="GO" id="GO:0047652">
    <property type="term" value="F:allantoate deiminase activity"/>
    <property type="evidence" value="ECO:0007669"/>
    <property type="project" value="UniProtKB-EC"/>
</dbReference>
<proteinExistence type="inferred from homology"/>
<sequence>MLTPPSTTSTSPDALASMGARICERVDALAAISAEKGAITRVFMSPEQKRASELVLGWMTEAGMDARVDAIGNVVGRYEGAAPGAPAILVASHLDTVRNAGRWDGILGVVTGIECVAALARDGVRLPHAIEVVGFSDEEGARFGATMLGSKALAGAFDPALLKLRDGNGVTMADAIRAYGLDPERIGEARREPAEIAAYLELHIEQGPVLETCKLPIGCVSAICGATRLAVTLTGAAGHAGTVPMNQRADALVGAAAAVLAVEQAATATRGLVATVGRLMVEPGGANVIPGHVAFTVDVRAPQDNQRFSTLKRIEESIVAIASTRGLGVSIERIHDEPAALCDRALQDRIDAAIEAQRYEPLRLASGAGHDAMVMSRIAPIGMIFVRCRAGLSHHPDEHAEPRDVDAGARALLHVLKSFEASPL</sequence>
<comment type="caution">
    <text evidence="7">The sequence shown here is derived from an EMBL/GenBank/DDBJ whole genome shotgun (WGS) entry which is preliminary data.</text>
</comment>
<dbReference type="RefSeq" id="WP_271206222.1">
    <property type="nucleotide sequence ID" value="NZ_BSFF01000010.1"/>
</dbReference>
<protein>
    <submittedName>
        <fullName evidence="7">Allantoate deiminase</fullName>
        <ecNumber evidence="7">3.5.3.9</ecNumber>
    </submittedName>
</protein>
<dbReference type="PIRSF" id="PIRSF001235">
    <property type="entry name" value="Amidase_carbamoylase"/>
    <property type="match status" value="1"/>
</dbReference>
<comment type="subunit">
    <text evidence="3">Homodimer.</text>
</comment>
<comment type="similarity">
    <text evidence="2">Belongs to the peptidase M20 family.</text>
</comment>
<evidence type="ECO:0000313" key="7">
    <source>
        <dbReference type="EMBL" id="MBM7853080.1"/>
    </source>
</evidence>
<dbReference type="PANTHER" id="PTHR32494">
    <property type="entry name" value="ALLANTOATE DEIMINASE-RELATED"/>
    <property type="match status" value="1"/>
</dbReference>
<keyword evidence="8" id="KW-1185">Reference proteome</keyword>
<dbReference type="InterPro" id="IPR002933">
    <property type="entry name" value="Peptidase_M20"/>
</dbReference>
<dbReference type="NCBIfam" id="TIGR01879">
    <property type="entry name" value="hydantase"/>
    <property type="match status" value="1"/>
</dbReference>
<dbReference type="EMBL" id="JAFBCY010000004">
    <property type="protein sequence ID" value="MBM7853080.1"/>
    <property type="molecule type" value="Genomic_DNA"/>
</dbReference>
<gene>
    <name evidence="7" type="ORF">JOD31_003331</name>
</gene>
<dbReference type="NCBIfam" id="NF006775">
    <property type="entry name" value="PRK09290.2-5"/>
    <property type="match status" value="1"/>
</dbReference>
<evidence type="ECO:0000313" key="8">
    <source>
        <dbReference type="Proteomes" id="UP000758856"/>
    </source>
</evidence>
<evidence type="ECO:0000256" key="5">
    <source>
        <dbReference type="ARBA" id="ARBA00022801"/>
    </source>
</evidence>
<dbReference type="SUPFAM" id="SSF55031">
    <property type="entry name" value="Bacterial exopeptidase dimerisation domain"/>
    <property type="match status" value="1"/>
</dbReference>
<accession>A0ABS2TB48</accession>
<dbReference type="InterPro" id="IPR001261">
    <property type="entry name" value="ArgE/DapE_CS"/>
</dbReference>
<dbReference type="Pfam" id="PF01546">
    <property type="entry name" value="Peptidase_M20"/>
    <property type="match status" value="1"/>
</dbReference>
<evidence type="ECO:0000256" key="3">
    <source>
        <dbReference type="ARBA" id="ARBA00011738"/>
    </source>
</evidence>
<reference evidence="7 8" key="1">
    <citation type="submission" date="2021-01" db="EMBL/GenBank/DDBJ databases">
        <title>Genomic Encyclopedia of Type Strains, Phase IV (KMG-IV): sequencing the most valuable type-strain genomes for metagenomic binning, comparative biology and taxonomic classification.</title>
        <authorList>
            <person name="Goeker M."/>
        </authorList>
    </citation>
    <scope>NUCLEOTIDE SEQUENCE [LARGE SCALE GENOMIC DNA]</scope>
    <source>
        <strain evidence="7 8">DSM 6130</strain>
    </source>
</reference>
<dbReference type="NCBIfam" id="NF006771">
    <property type="entry name" value="PRK09290.1-5"/>
    <property type="match status" value="1"/>
</dbReference>
<keyword evidence="5 7" id="KW-0378">Hydrolase</keyword>
<dbReference type="Gene3D" id="3.40.630.10">
    <property type="entry name" value="Zn peptidases"/>
    <property type="match status" value="1"/>
</dbReference>
<evidence type="ECO:0000256" key="1">
    <source>
        <dbReference type="ARBA" id="ARBA00001936"/>
    </source>
</evidence>
<dbReference type="SUPFAM" id="SSF53187">
    <property type="entry name" value="Zn-dependent exopeptidases"/>
    <property type="match status" value="1"/>
</dbReference>
<dbReference type="PROSITE" id="PS00758">
    <property type="entry name" value="ARGE_DAPE_CPG2_1"/>
    <property type="match status" value="1"/>
</dbReference>
<dbReference type="Gene3D" id="3.30.70.360">
    <property type="match status" value="1"/>
</dbReference>
<dbReference type="InterPro" id="IPR036264">
    <property type="entry name" value="Bact_exopeptidase_dim_dom"/>
</dbReference>
<dbReference type="Proteomes" id="UP000758856">
    <property type="component" value="Unassembled WGS sequence"/>
</dbReference>